<dbReference type="STRING" id="180332.GCA_000797495_00810"/>
<dbReference type="EMBL" id="QGQD01000105">
    <property type="protein sequence ID" value="TLC98028.1"/>
    <property type="molecule type" value="Genomic_DNA"/>
</dbReference>
<evidence type="ECO:0000256" key="1">
    <source>
        <dbReference type="ARBA" id="ARBA00023125"/>
    </source>
</evidence>
<dbReference type="SUPFAM" id="SSF48498">
    <property type="entry name" value="Tetracyclin repressor-like, C-terminal domain"/>
    <property type="match status" value="1"/>
</dbReference>
<keyword evidence="5" id="KW-1185">Reference proteome</keyword>
<comment type="caution">
    <text evidence="4">The sequence shown here is derived from an EMBL/GenBank/DDBJ whole genome shotgun (WGS) entry which is preliminary data.</text>
</comment>
<evidence type="ECO:0000313" key="4">
    <source>
        <dbReference type="EMBL" id="TLC98028.1"/>
    </source>
</evidence>
<feature type="domain" description="HTH tetR-type" evidence="3">
    <location>
        <begin position="9"/>
        <end position="69"/>
    </location>
</feature>
<protein>
    <submittedName>
        <fullName evidence="4">Transcriptional regulator BetI</fullName>
    </submittedName>
</protein>
<keyword evidence="1 2" id="KW-0238">DNA-binding</keyword>
<dbReference type="RefSeq" id="WP_138003992.1">
    <property type="nucleotide sequence ID" value="NZ_QGQD01000105.1"/>
</dbReference>
<dbReference type="PANTHER" id="PTHR43479:SF11">
    <property type="entry name" value="ACREF_ENVCD OPERON REPRESSOR-RELATED"/>
    <property type="match status" value="1"/>
</dbReference>
<dbReference type="Pfam" id="PF00440">
    <property type="entry name" value="TetR_N"/>
    <property type="match status" value="1"/>
</dbReference>
<dbReference type="PRINTS" id="PR00455">
    <property type="entry name" value="HTHTETR"/>
</dbReference>
<dbReference type="Proteomes" id="UP000306509">
    <property type="component" value="Unassembled WGS sequence"/>
</dbReference>
<dbReference type="AlphaFoldDB" id="A0A4U8Q182"/>
<dbReference type="Gene3D" id="1.10.357.10">
    <property type="entry name" value="Tetracycline Repressor, domain 2"/>
    <property type="match status" value="1"/>
</dbReference>
<dbReference type="PROSITE" id="PS50977">
    <property type="entry name" value="HTH_TETR_2"/>
    <property type="match status" value="1"/>
</dbReference>
<dbReference type="InterPro" id="IPR001647">
    <property type="entry name" value="HTH_TetR"/>
</dbReference>
<name>A0A4U8Q182_9FIRM</name>
<organism evidence="4 5">
    <name type="scientific">Robinsoniella peoriensis</name>
    <dbReference type="NCBI Taxonomy" id="180332"/>
    <lineage>
        <taxon>Bacteria</taxon>
        <taxon>Bacillati</taxon>
        <taxon>Bacillota</taxon>
        <taxon>Clostridia</taxon>
        <taxon>Lachnospirales</taxon>
        <taxon>Lachnospiraceae</taxon>
        <taxon>Robinsoniella</taxon>
    </lineage>
</organism>
<dbReference type="InterPro" id="IPR009057">
    <property type="entry name" value="Homeodomain-like_sf"/>
</dbReference>
<accession>A0A4U8Q182</accession>
<dbReference type="SUPFAM" id="SSF46689">
    <property type="entry name" value="Homeodomain-like"/>
    <property type="match status" value="1"/>
</dbReference>
<sequence length="192" mass="22043">MTTRAEQKAKREEEILIASIELFIKKGYASTKTSEISKSINISEGLLFHYFKTKEILLETLVDIALQKSDTWTGLENPDPITYFEQVAESVLRCLKEDEMGSKFFILVAQLKQSEGIPKHIYEKVKSREQDADKIAEIIKRGQQMGTIRPGNPYALTYLFSNTLQAIAVQYALHSKMPFPEVEWIVDMLRNH</sequence>
<dbReference type="InterPro" id="IPR036271">
    <property type="entry name" value="Tet_transcr_reg_TetR-rel_C_sf"/>
</dbReference>
<dbReference type="InterPro" id="IPR050624">
    <property type="entry name" value="HTH-type_Tx_Regulator"/>
</dbReference>
<dbReference type="PANTHER" id="PTHR43479">
    <property type="entry name" value="ACREF/ENVCD OPERON REPRESSOR-RELATED"/>
    <property type="match status" value="1"/>
</dbReference>
<reference evidence="4 5" key="1">
    <citation type="journal article" date="2019" name="Anaerobe">
        <title>Detection of Robinsoniella peoriensis in multiple bone samples of a trauma patient.</title>
        <authorList>
            <person name="Schrottner P."/>
            <person name="Hartwich K."/>
            <person name="Bunk B."/>
            <person name="Schober I."/>
            <person name="Helbig S."/>
            <person name="Rudolph W.W."/>
            <person name="Gunzer F."/>
        </authorList>
    </citation>
    <scope>NUCLEOTIDE SEQUENCE [LARGE SCALE GENOMIC DNA]</scope>
    <source>
        <strain evidence="4 5">DSM 106044</strain>
    </source>
</reference>
<evidence type="ECO:0000259" key="3">
    <source>
        <dbReference type="PROSITE" id="PS50977"/>
    </source>
</evidence>
<feature type="DNA-binding region" description="H-T-H motif" evidence="2">
    <location>
        <begin position="32"/>
        <end position="51"/>
    </location>
</feature>
<evidence type="ECO:0000256" key="2">
    <source>
        <dbReference type="PROSITE-ProRule" id="PRU00335"/>
    </source>
</evidence>
<evidence type="ECO:0000313" key="5">
    <source>
        <dbReference type="Proteomes" id="UP000306509"/>
    </source>
</evidence>
<dbReference type="GO" id="GO:0003677">
    <property type="term" value="F:DNA binding"/>
    <property type="evidence" value="ECO:0007669"/>
    <property type="project" value="UniProtKB-UniRule"/>
</dbReference>
<gene>
    <name evidence="4" type="ORF">DSM106044_05089</name>
</gene>
<proteinExistence type="predicted"/>